<dbReference type="RefSeq" id="WP_045270764.1">
    <property type="nucleotide sequence ID" value="NZ_JYIX01000025.1"/>
</dbReference>
<feature type="transmembrane region" description="Helical" evidence="1">
    <location>
        <begin position="21"/>
        <end position="45"/>
    </location>
</feature>
<dbReference type="PROSITE" id="PS51318">
    <property type="entry name" value="TAT"/>
    <property type="match status" value="1"/>
</dbReference>
<keyword evidence="1" id="KW-1133">Transmembrane helix</keyword>
<gene>
    <name evidence="2" type="ORF">RS86_00629</name>
</gene>
<name>A0A0F0LNG2_9MICO</name>
<dbReference type="PATRIC" id="fig|582680.6.peg.650"/>
<evidence type="ECO:0000313" key="2">
    <source>
        <dbReference type="EMBL" id="KJL34752.1"/>
    </source>
</evidence>
<evidence type="ECO:0000256" key="1">
    <source>
        <dbReference type="SAM" id="Phobius"/>
    </source>
</evidence>
<keyword evidence="1" id="KW-0812">Transmembrane</keyword>
<keyword evidence="3" id="KW-1185">Reference proteome</keyword>
<reference evidence="2 3" key="1">
    <citation type="submission" date="2015-02" db="EMBL/GenBank/DDBJ databases">
        <title>Draft genome sequences of ten Microbacterium spp. with emphasis on heavy metal contaminated environments.</title>
        <authorList>
            <person name="Corretto E."/>
        </authorList>
    </citation>
    <scope>NUCLEOTIDE SEQUENCE [LARGE SCALE GENOMIC DNA]</scope>
    <source>
        <strain evidence="2 3">ARN176</strain>
    </source>
</reference>
<keyword evidence="1" id="KW-0472">Membrane</keyword>
<accession>A0A0F0LNG2</accession>
<evidence type="ECO:0000313" key="3">
    <source>
        <dbReference type="Proteomes" id="UP000033740"/>
    </source>
</evidence>
<proteinExistence type="predicted"/>
<dbReference type="AlphaFoldDB" id="A0A0F0LNG2"/>
<protein>
    <submittedName>
        <fullName evidence="2">Uncharacterized protein</fullName>
    </submittedName>
</protein>
<dbReference type="EMBL" id="JYIX01000025">
    <property type="protein sequence ID" value="KJL34752.1"/>
    <property type="molecule type" value="Genomic_DNA"/>
</dbReference>
<dbReference type="Proteomes" id="UP000033740">
    <property type="component" value="Unassembled WGS sequence"/>
</dbReference>
<comment type="caution">
    <text evidence="2">The sequence shown here is derived from an EMBL/GenBank/DDBJ whole genome shotgun (WGS) entry which is preliminary data.</text>
</comment>
<organism evidence="2 3">
    <name type="scientific">Microbacterium azadirachtae</name>
    <dbReference type="NCBI Taxonomy" id="582680"/>
    <lineage>
        <taxon>Bacteria</taxon>
        <taxon>Bacillati</taxon>
        <taxon>Actinomycetota</taxon>
        <taxon>Actinomycetes</taxon>
        <taxon>Micrococcales</taxon>
        <taxon>Microbacteriaceae</taxon>
        <taxon>Microbacterium</taxon>
    </lineage>
</organism>
<dbReference type="InterPro" id="IPR006311">
    <property type="entry name" value="TAT_signal"/>
</dbReference>
<sequence length="196" mass="20037">MTDAPAPSSRSTLSRRTVLRAAAWSTPVVVAAVAIPFSAASVAAIDATGVSLTFTGPQWSSEFRLSGALQLPQTAPTATTVSATVTWQGTGSNAAAQGLYLYKGNIPGGDAGIVGWTTVTGAPDDQLHQTFVFETIVPAGASQAPVVSSYDGSTANGFMYGAETPDNGSSFWDGVITIRFSAPGFADAVLTVPYVQ</sequence>